<reference evidence="2 3" key="1">
    <citation type="journal article" date="2020" name="Microb. Ecol.">
        <title>Ecogenomics of the Marine Benthic Filamentous Cyanobacterium Adonisia.</title>
        <authorList>
            <person name="Walter J.M."/>
            <person name="Coutinho F.H."/>
            <person name="Leomil L."/>
            <person name="Hargreaves P.I."/>
            <person name="Campeao M.E."/>
            <person name="Vieira V.V."/>
            <person name="Silva B.S."/>
            <person name="Fistarol G.O."/>
            <person name="Salomon P.S."/>
            <person name="Sawabe T."/>
            <person name="Mino S."/>
            <person name="Hosokawa M."/>
            <person name="Miyashita H."/>
            <person name="Maruyama F."/>
            <person name="van Verk M.C."/>
            <person name="Dutilh B.E."/>
            <person name="Thompson C.C."/>
            <person name="Thompson F.L."/>
        </authorList>
    </citation>
    <scope>NUCLEOTIDE SEQUENCE [LARGE SCALE GENOMIC DNA]</scope>
    <source>
        <strain evidence="2 3">CCMR0081</strain>
    </source>
</reference>
<dbReference type="AlphaFoldDB" id="A0A6M0RJ20"/>
<dbReference type="RefSeq" id="WP_163697734.1">
    <property type="nucleotide sequence ID" value="NZ_QXHD01000004.1"/>
</dbReference>
<name>A0A6M0RJ20_9CYAN</name>
<feature type="domain" description="TrwC relaxase" evidence="1">
    <location>
        <begin position="11"/>
        <end position="274"/>
    </location>
</feature>
<dbReference type="InterPro" id="IPR014059">
    <property type="entry name" value="TraI/TrwC_relax"/>
</dbReference>
<protein>
    <submittedName>
        <fullName evidence="2">Conjugative relaxase</fullName>
    </submittedName>
</protein>
<comment type="caution">
    <text evidence="2">The sequence shown here is derived from an EMBL/GenBank/DDBJ whole genome shotgun (WGS) entry which is preliminary data.</text>
</comment>
<accession>A0A6M0RJ20</accession>
<dbReference type="NCBIfam" id="NF041492">
    <property type="entry name" value="MobF"/>
    <property type="match status" value="1"/>
</dbReference>
<sequence length="563" mass="63207">MLSIASVSSQHAAHYYGADNYCSPDEAKTASQWTGNGCDALQLDGPVGNPVFSTLLNGYTPDGKPLHQAFKIHHVAGIDLTFSAPKSISLATLWHGAVDLFNAHHQAVKTALALIESQSGARRWNGQRVFFERTENLIVAQFAHTTSRAQDPQLHTHNVVLNTTQTGQDWRALDARTLFKHRKLWQTVYHQDLAINAQQLGYAVKRYQGHLELAGYTPEQLDYWSKRRQQILQAVGHQASRAQKQIACLRTRPKKQGHRSLESLRQQWDTENQQIGLGIEHPQPHISQTPDAAYRLDAAKAALEHLTQSLGLTETLDTLTLMQQVFGDDGWGNPEQPFGYRDLAQAITDAKADGHLYEHNGHLCRSAHIPIRAQPTQTLVTPYPYTDAVGQFAHVIAQNKQALLIAPTELHDRLTQAIRQRLKQSGTLNSPQTALQQTSTEPIEVTICLGDRLRIPGRVGPVYVQVEAIDRPGWVQLRHRNGKVTAWNLEYPKAFEFAWVHTGETLPKQHIDEIHLVGNIGDQRLNQLRKKVHVPITIYQLDTQREPKAITAPNLDRGLELDR</sequence>
<dbReference type="EMBL" id="QXHD01000004">
    <property type="protein sequence ID" value="NEZ55833.1"/>
    <property type="molecule type" value="Genomic_DNA"/>
</dbReference>
<evidence type="ECO:0000259" key="1">
    <source>
        <dbReference type="Pfam" id="PF08751"/>
    </source>
</evidence>
<keyword evidence="3" id="KW-1185">Reference proteome</keyword>
<evidence type="ECO:0000313" key="3">
    <source>
        <dbReference type="Proteomes" id="UP000481033"/>
    </source>
</evidence>
<gene>
    <name evidence="2" type="ORF">DXZ20_09135</name>
</gene>
<dbReference type="Proteomes" id="UP000481033">
    <property type="component" value="Unassembled WGS sequence"/>
</dbReference>
<proteinExistence type="predicted"/>
<dbReference type="InterPro" id="IPR014862">
    <property type="entry name" value="TrwC"/>
</dbReference>
<evidence type="ECO:0000313" key="2">
    <source>
        <dbReference type="EMBL" id="NEZ55833.1"/>
    </source>
</evidence>
<dbReference type="SUPFAM" id="SSF55464">
    <property type="entry name" value="Origin of replication-binding domain, RBD-like"/>
    <property type="match status" value="1"/>
</dbReference>
<dbReference type="NCBIfam" id="TIGR02686">
    <property type="entry name" value="relax_trwC"/>
    <property type="match status" value="1"/>
</dbReference>
<dbReference type="Pfam" id="PF08751">
    <property type="entry name" value="TrwC"/>
    <property type="match status" value="1"/>
</dbReference>
<organism evidence="2 3">
    <name type="scientific">Adonisia turfae CCMR0081</name>
    <dbReference type="NCBI Taxonomy" id="2292702"/>
    <lineage>
        <taxon>Bacteria</taxon>
        <taxon>Bacillati</taxon>
        <taxon>Cyanobacteriota</taxon>
        <taxon>Adonisia</taxon>
        <taxon>Adonisia turfae</taxon>
    </lineage>
</organism>